<feature type="transmembrane region" description="Helical" evidence="1">
    <location>
        <begin position="82"/>
        <end position="104"/>
    </location>
</feature>
<feature type="transmembrane region" description="Helical" evidence="1">
    <location>
        <begin position="55"/>
        <end position="76"/>
    </location>
</feature>
<protein>
    <submittedName>
        <fullName evidence="2">Uncharacterized protein</fullName>
    </submittedName>
</protein>
<gene>
    <name evidence="2" type="ORF">BG011_007767</name>
</gene>
<evidence type="ECO:0000313" key="2">
    <source>
        <dbReference type="EMBL" id="KAG0263934.1"/>
    </source>
</evidence>
<evidence type="ECO:0000313" key="3">
    <source>
        <dbReference type="Proteomes" id="UP000726737"/>
    </source>
</evidence>
<proteinExistence type="predicted"/>
<dbReference type="EMBL" id="JAAAJA010000061">
    <property type="protein sequence ID" value="KAG0263934.1"/>
    <property type="molecule type" value="Genomic_DNA"/>
</dbReference>
<reference evidence="2" key="1">
    <citation type="journal article" date="2020" name="Fungal Divers.">
        <title>Resolving the Mortierellaceae phylogeny through synthesis of multi-gene phylogenetics and phylogenomics.</title>
        <authorList>
            <person name="Vandepol N."/>
            <person name="Liber J."/>
            <person name="Desiro A."/>
            <person name="Na H."/>
            <person name="Kennedy M."/>
            <person name="Barry K."/>
            <person name="Grigoriev I.V."/>
            <person name="Miller A.N."/>
            <person name="O'Donnell K."/>
            <person name="Stajich J.E."/>
            <person name="Bonito G."/>
        </authorList>
    </citation>
    <scope>NUCLEOTIDE SEQUENCE</scope>
    <source>
        <strain evidence="2">KOD948</strain>
    </source>
</reference>
<name>A0A9P6U7I5_9FUNG</name>
<feature type="transmembrane region" description="Helical" evidence="1">
    <location>
        <begin position="124"/>
        <end position="145"/>
    </location>
</feature>
<feature type="transmembrane region" description="Helical" evidence="1">
    <location>
        <begin position="157"/>
        <end position="174"/>
    </location>
</feature>
<evidence type="ECO:0000256" key="1">
    <source>
        <dbReference type="SAM" id="Phobius"/>
    </source>
</evidence>
<dbReference type="Proteomes" id="UP000726737">
    <property type="component" value="Unassembled WGS sequence"/>
</dbReference>
<accession>A0A9P6U7I5</accession>
<dbReference type="AlphaFoldDB" id="A0A9P6U7I5"/>
<organism evidence="2 3">
    <name type="scientific">Mortierella polycephala</name>
    <dbReference type="NCBI Taxonomy" id="41804"/>
    <lineage>
        <taxon>Eukaryota</taxon>
        <taxon>Fungi</taxon>
        <taxon>Fungi incertae sedis</taxon>
        <taxon>Mucoromycota</taxon>
        <taxon>Mortierellomycotina</taxon>
        <taxon>Mortierellomycetes</taxon>
        <taxon>Mortierellales</taxon>
        <taxon>Mortierellaceae</taxon>
        <taxon>Mortierella</taxon>
    </lineage>
</organism>
<keyword evidence="3" id="KW-1185">Reference proteome</keyword>
<keyword evidence="1" id="KW-1133">Transmembrane helix</keyword>
<sequence length="175" mass="19857">MVNKPPKPVKAPKVNKRAARAAAAPTPFGNFAEGSLFARSEQFVKEHDAKPFRDFGYFVFAILVFFIWRLSVAVHAHHDAGISIWSLFTFGTIVILNIWSYFLVMIRAKRGGDIGIVKITDDDIIHFMWISGLFGCWGAIIYFGYRSRDPKFFSKAVSASVLNVFWLAILVKFYL</sequence>
<dbReference type="OrthoDB" id="2345651at2759"/>
<keyword evidence="1" id="KW-0812">Transmembrane</keyword>
<keyword evidence="1" id="KW-0472">Membrane</keyword>
<comment type="caution">
    <text evidence="2">The sequence shown here is derived from an EMBL/GenBank/DDBJ whole genome shotgun (WGS) entry which is preliminary data.</text>
</comment>